<dbReference type="FunFam" id="3.90.190.10:FF:000088">
    <property type="entry name" value="Receptor protein-tyrosine phosphatase LAR"/>
    <property type="match status" value="1"/>
</dbReference>
<keyword evidence="18" id="KW-1185">Reference proteome</keyword>
<evidence type="ECO:0000313" key="18">
    <source>
        <dbReference type="Proteomes" id="UP001249851"/>
    </source>
</evidence>
<evidence type="ECO:0000256" key="12">
    <source>
        <dbReference type="SAM" id="MobiDB-lite"/>
    </source>
</evidence>
<evidence type="ECO:0000259" key="16">
    <source>
        <dbReference type="PROSITE" id="PS50853"/>
    </source>
</evidence>
<feature type="region of interest" description="Disordered" evidence="12">
    <location>
        <begin position="186"/>
        <end position="205"/>
    </location>
</feature>
<gene>
    <name evidence="17" type="ORF">P5673_005831</name>
</gene>
<evidence type="ECO:0000256" key="5">
    <source>
        <dbReference type="ARBA" id="ARBA00022737"/>
    </source>
</evidence>
<evidence type="ECO:0000256" key="13">
    <source>
        <dbReference type="SAM" id="Phobius"/>
    </source>
</evidence>
<dbReference type="InterPro" id="IPR050713">
    <property type="entry name" value="RTP_Phos/Ushers"/>
</dbReference>
<accession>A0AAD9QYY0</accession>
<sequence>PSNFPDGLKLNDTTSTSILVQWDKVPYCDKNGIITSYTVRYQAISDRTNHGNKTIVLAPLMSANLTDLIINMKYRISVLASTVKGDGPYSSSKVFTTNQSEPGAAPRNVRGNSSRSTTILVWWDEVPVSKQHGEIISYTVFYWKTDGGSQGKEEKEETKNRKVKLIGLQKYTDYTIQVLASTIKGDGPRSDPTTIVRTDQDTPDGSPVITSLTALDSTTVMVEWRPVPVNRRNGIITRYIIWYLHEDEDHKNARTKEINASALNATITGLRQKARYSFKIRAATSKGEGPLSGANVTETEAVPKAGPLPTDRIGTATAEIQFDTREYLTNGNPADPKYKNVRANYEQKKDGEPYITAEFSRKDARETFTIGDDKYYSKSGVTESRRKRRETAPEKYLNGKLEDGTETAAFQRSFDATGFYEDGNLYTFKTSNDPTLAIVLSIVIVLMIAVIVVGIFIYRRRRQNSFKGDEDEGMPMNETSRGGKASSKRNRMSGIDNPNHSPGETIPVEEFEGHVRRLRANGDLLFSQEYSALRPTSNYTWNATLAQENRFKNRYNNIVAYDHSRVKLNPISNAPGSDYINANYLDGYARKRAYIATQGPLPETADDFWRMVWEQNTKTIVMYWPSEGGETHGDIQVQLTETVELSDFTIRKFCLKKSNSRAERMVSQYHYTIWPDHGVPSCPTSVLTFVRKASGSNPPDAGPMVVHCSAGVGRTGTFIVVDAMLQRIAAEKTVDVFGYVMSLRCDRNIMVQVEEQYVFIHEVLLEAIHSGYTEVRASDLRSHIKNLMQVNQNSGQSEMEEEFTRLGRGVAAPQSKFQAANMPYNKTKNRYANVLAFDDSRVKLSVITGIEGSDYINASFVDGYMMRRAFIATQAPIPDTIPDFWRMIWEQESSTVVMLSKETESGKVKVHRYWPAKQPANIGNLVVEMTNEMVYDDYTMRDIKLTNTKESASRVIRQYHYTGWPDVGSPDSGTGLIDLIGQVQRWQQHAGVGRTGVFCALSILIERLKSEGVVDVFQTVKQLRAQRPAMVQTKEQYEFIYFALREVGDAFVDS</sequence>
<dbReference type="PRINTS" id="PR00700">
    <property type="entry name" value="PRTYPHPHTASE"/>
</dbReference>
<evidence type="ECO:0000313" key="17">
    <source>
        <dbReference type="EMBL" id="KAK2569970.1"/>
    </source>
</evidence>
<dbReference type="AlphaFoldDB" id="A0AAD9QYY0"/>
<dbReference type="PANTHER" id="PTHR46957">
    <property type="entry name" value="CYTOKINE RECEPTOR"/>
    <property type="match status" value="1"/>
</dbReference>
<feature type="region of interest" description="Disordered" evidence="12">
    <location>
        <begin position="287"/>
        <end position="312"/>
    </location>
</feature>
<dbReference type="Gene3D" id="3.90.190.10">
    <property type="entry name" value="Protein tyrosine phosphatase superfamily"/>
    <property type="match status" value="2"/>
</dbReference>
<evidence type="ECO:0000256" key="7">
    <source>
        <dbReference type="ARBA" id="ARBA00022912"/>
    </source>
</evidence>
<keyword evidence="10" id="KW-0325">Glycoprotein</keyword>
<organism evidence="17 18">
    <name type="scientific">Acropora cervicornis</name>
    <name type="common">Staghorn coral</name>
    <dbReference type="NCBI Taxonomy" id="6130"/>
    <lineage>
        <taxon>Eukaryota</taxon>
        <taxon>Metazoa</taxon>
        <taxon>Cnidaria</taxon>
        <taxon>Anthozoa</taxon>
        <taxon>Hexacorallia</taxon>
        <taxon>Scleractinia</taxon>
        <taxon>Astrocoeniina</taxon>
        <taxon>Acroporidae</taxon>
        <taxon>Acropora</taxon>
    </lineage>
</organism>
<comment type="catalytic activity">
    <reaction evidence="11">
        <text>O-phospho-L-tyrosyl-[protein] + H2O = L-tyrosyl-[protein] + phosphate</text>
        <dbReference type="Rhea" id="RHEA:10684"/>
        <dbReference type="Rhea" id="RHEA-COMP:10136"/>
        <dbReference type="Rhea" id="RHEA-COMP:20101"/>
        <dbReference type="ChEBI" id="CHEBI:15377"/>
        <dbReference type="ChEBI" id="CHEBI:43474"/>
        <dbReference type="ChEBI" id="CHEBI:46858"/>
        <dbReference type="ChEBI" id="CHEBI:61978"/>
        <dbReference type="EC" id="3.1.3.48"/>
    </reaction>
</comment>
<evidence type="ECO:0000259" key="15">
    <source>
        <dbReference type="PROSITE" id="PS50056"/>
    </source>
</evidence>
<proteinExistence type="predicted"/>
<dbReference type="Proteomes" id="UP001249851">
    <property type="component" value="Unassembled WGS sequence"/>
</dbReference>
<feature type="domain" description="Fibronectin type-III" evidence="16">
    <location>
        <begin position="203"/>
        <end position="302"/>
    </location>
</feature>
<name>A0AAD9QYY0_ACRCE</name>
<feature type="transmembrane region" description="Helical" evidence="13">
    <location>
        <begin position="436"/>
        <end position="458"/>
    </location>
</feature>
<dbReference type="Pfam" id="PF00102">
    <property type="entry name" value="Y_phosphatase"/>
    <property type="match status" value="2"/>
</dbReference>
<keyword evidence="8 13" id="KW-1133">Transmembrane helix</keyword>
<feature type="domain" description="Tyrosine-protein phosphatase" evidence="14">
    <location>
        <begin position="799"/>
        <end position="1047"/>
    </location>
</feature>
<evidence type="ECO:0000256" key="2">
    <source>
        <dbReference type="ARBA" id="ARBA00013064"/>
    </source>
</evidence>
<dbReference type="InterPro" id="IPR029021">
    <property type="entry name" value="Prot-tyrosine_phosphatase-like"/>
</dbReference>
<dbReference type="Pfam" id="PF00041">
    <property type="entry name" value="fn3"/>
    <property type="match status" value="3"/>
</dbReference>
<keyword evidence="3 13" id="KW-0812">Transmembrane</keyword>
<feature type="domain" description="Fibronectin type-III" evidence="16">
    <location>
        <begin position="105"/>
        <end position="201"/>
    </location>
</feature>
<dbReference type="InterPro" id="IPR000242">
    <property type="entry name" value="PTP_cat"/>
</dbReference>
<feature type="domain" description="Fibronectin type-III" evidence="16">
    <location>
        <begin position="4"/>
        <end position="100"/>
    </location>
</feature>
<feature type="region of interest" description="Disordered" evidence="12">
    <location>
        <begin position="467"/>
        <end position="506"/>
    </location>
</feature>
<dbReference type="SMART" id="SM00060">
    <property type="entry name" value="FN3"/>
    <property type="match status" value="3"/>
</dbReference>
<dbReference type="PANTHER" id="PTHR46957:SF6">
    <property type="entry name" value="PROTEIN-TYROSINE-PHOSPHATASE"/>
    <property type="match status" value="1"/>
</dbReference>
<dbReference type="GO" id="GO:0016020">
    <property type="term" value="C:membrane"/>
    <property type="evidence" value="ECO:0007669"/>
    <property type="project" value="UniProtKB-SubCell"/>
</dbReference>
<dbReference type="InterPro" id="IPR036116">
    <property type="entry name" value="FN3_sf"/>
</dbReference>
<dbReference type="FunFam" id="2.60.40.10:FF:000028">
    <property type="entry name" value="Neuronal cell adhesion molecule"/>
    <property type="match status" value="3"/>
</dbReference>
<evidence type="ECO:0000259" key="14">
    <source>
        <dbReference type="PROSITE" id="PS50055"/>
    </source>
</evidence>
<dbReference type="FunFam" id="3.90.190.10:FF:000102">
    <property type="entry name" value="Receptor-type tyrosine-protein phosphatase"/>
    <property type="match status" value="1"/>
</dbReference>
<keyword evidence="5" id="KW-0677">Repeat</keyword>
<keyword evidence="9 13" id="KW-0472">Membrane</keyword>
<dbReference type="InterPro" id="IPR013783">
    <property type="entry name" value="Ig-like_fold"/>
</dbReference>
<evidence type="ECO:0000256" key="3">
    <source>
        <dbReference type="ARBA" id="ARBA00022692"/>
    </source>
</evidence>
<reference evidence="17" key="2">
    <citation type="journal article" date="2023" name="Science">
        <title>Genomic signatures of disease resistance in endangered staghorn corals.</title>
        <authorList>
            <person name="Vollmer S.V."/>
            <person name="Selwyn J.D."/>
            <person name="Despard B.A."/>
            <person name="Roesel C.L."/>
        </authorList>
    </citation>
    <scope>NUCLEOTIDE SEQUENCE</scope>
    <source>
        <strain evidence="17">K2</strain>
    </source>
</reference>
<evidence type="ECO:0000256" key="10">
    <source>
        <dbReference type="ARBA" id="ARBA00023180"/>
    </source>
</evidence>
<evidence type="ECO:0000256" key="6">
    <source>
        <dbReference type="ARBA" id="ARBA00022801"/>
    </source>
</evidence>
<feature type="domain" description="Tyrosine specific protein phosphatases" evidence="15">
    <location>
        <begin position="684"/>
        <end position="758"/>
    </location>
</feature>
<evidence type="ECO:0000256" key="11">
    <source>
        <dbReference type="ARBA" id="ARBA00051722"/>
    </source>
</evidence>
<dbReference type="SMART" id="SM00404">
    <property type="entry name" value="PTPc_motif"/>
    <property type="match status" value="2"/>
</dbReference>
<dbReference type="SMART" id="SM00194">
    <property type="entry name" value="PTPc"/>
    <property type="match status" value="2"/>
</dbReference>
<dbReference type="Gene3D" id="2.60.40.10">
    <property type="entry name" value="Immunoglobulins"/>
    <property type="match status" value="3"/>
</dbReference>
<keyword evidence="7" id="KW-0904">Protein phosphatase</keyword>
<evidence type="ECO:0000256" key="4">
    <source>
        <dbReference type="ARBA" id="ARBA00022729"/>
    </source>
</evidence>
<comment type="caution">
    <text evidence="17">The sequence shown here is derived from an EMBL/GenBank/DDBJ whole genome shotgun (WGS) entry which is preliminary data.</text>
</comment>
<dbReference type="CDD" id="cd00063">
    <property type="entry name" value="FN3"/>
    <property type="match status" value="3"/>
</dbReference>
<dbReference type="GO" id="GO:0004725">
    <property type="term" value="F:protein tyrosine phosphatase activity"/>
    <property type="evidence" value="ECO:0007669"/>
    <property type="project" value="UniProtKB-EC"/>
</dbReference>
<reference evidence="17" key="1">
    <citation type="journal article" date="2023" name="G3 (Bethesda)">
        <title>Whole genome assembly and annotation of the endangered Caribbean coral Acropora cervicornis.</title>
        <authorList>
            <person name="Selwyn J.D."/>
            <person name="Vollmer S.V."/>
        </authorList>
    </citation>
    <scope>NUCLEOTIDE SEQUENCE</scope>
    <source>
        <strain evidence="17">K2</strain>
    </source>
</reference>
<dbReference type="PROSITE" id="PS50056">
    <property type="entry name" value="TYR_PHOSPHATASE_2"/>
    <property type="match status" value="2"/>
</dbReference>
<dbReference type="InterPro" id="IPR000387">
    <property type="entry name" value="Tyr_Pase_dom"/>
</dbReference>
<dbReference type="SUPFAM" id="SSF49265">
    <property type="entry name" value="Fibronectin type III"/>
    <property type="match status" value="2"/>
</dbReference>
<protein>
    <recommendedName>
        <fullName evidence="2">protein-tyrosine-phosphatase</fullName>
        <ecNumber evidence="2">3.1.3.48</ecNumber>
    </recommendedName>
</protein>
<dbReference type="EMBL" id="JARQWQ010000009">
    <property type="protein sequence ID" value="KAK2569970.1"/>
    <property type="molecule type" value="Genomic_DNA"/>
</dbReference>
<keyword evidence="6" id="KW-0378">Hydrolase</keyword>
<evidence type="ECO:0000256" key="9">
    <source>
        <dbReference type="ARBA" id="ARBA00023136"/>
    </source>
</evidence>
<dbReference type="InterPro" id="IPR003595">
    <property type="entry name" value="Tyr_Pase_cat"/>
</dbReference>
<keyword evidence="4" id="KW-0732">Signal</keyword>
<evidence type="ECO:0000256" key="1">
    <source>
        <dbReference type="ARBA" id="ARBA00004479"/>
    </source>
</evidence>
<dbReference type="PROSITE" id="PS50853">
    <property type="entry name" value="FN3"/>
    <property type="match status" value="3"/>
</dbReference>
<evidence type="ECO:0000256" key="8">
    <source>
        <dbReference type="ARBA" id="ARBA00022989"/>
    </source>
</evidence>
<feature type="domain" description="Tyrosine specific protein phosphatases" evidence="15">
    <location>
        <begin position="990"/>
        <end position="1038"/>
    </location>
</feature>
<feature type="domain" description="Tyrosine-protein phosphatase" evidence="14">
    <location>
        <begin position="526"/>
        <end position="767"/>
    </location>
</feature>
<dbReference type="InterPro" id="IPR016130">
    <property type="entry name" value="Tyr_Pase_AS"/>
</dbReference>
<comment type="subcellular location">
    <subcellularLocation>
        <location evidence="1">Membrane</location>
        <topology evidence="1">Single-pass type I membrane protein</topology>
    </subcellularLocation>
</comment>
<feature type="non-terminal residue" evidence="17">
    <location>
        <position position="1"/>
    </location>
</feature>
<dbReference type="InterPro" id="IPR003961">
    <property type="entry name" value="FN3_dom"/>
</dbReference>
<dbReference type="PROSITE" id="PS50055">
    <property type="entry name" value="TYR_PHOSPHATASE_PTP"/>
    <property type="match status" value="2"/>
</dbReference>
<dbReference type="PROSITE" id="PS00383">
    <property type="entry name" value="TYR_PHOSPHATASE_1"/>
    <property type="match status" value="1"/>
</dbReference>
<dbReference type="SUPFAM" id="SSF52799">
    <property type="entry name" value="(Phosphotyrosine protein) phosphatases II"/>
    <property type="match status" value="2"/>
</dbReference>
<keyword evidence="17" id="KW-0675">Receptor</keyword>
<dbReference type="EC" id="3.1.3.48" evidence="2"/>